<name>A0A1N6HC54_9BACT</name>
<gene>
    <name evidence="9" type="ORF">SAMN02745161_2122</name>
</gene>
<keyword evidence="4 7" id="KW-1133">Transmembrane helix</keyword>
<feature type="transmembrane region" description="Helical" evidence="7">
    <location>
        <begin position="192"/>
        <end position="215"/>
    </location>
</feature>
<organism evidence="9 10">
    <name type="scientific">Halodesulfovibrio marinisediminis DSM 17456</name>
    <dbReference type="NCBI Taxonomy" id="1121457"/>
    <lineage>
        <taxon>Bacteria</taxon>
        <taxon>Pseudomonadati</taxon>
        <taxon>Thermodesulfobacteriota</taxon>
        <taxon>Desulfovibrionia</taxon>
        <taxon>Desulfovibrionales</taxon>
        <taxon>Desulfovibrionaceae</taxon>
        <taxon>Halodesulfovibrio</taxon>
    </lineage>
</organism>
<dbReference type="STRING" id="1121457.SAMN02745161_2122"/>
<comment type="similarity">
    <text evidence="6">Belongs to the ABC-4 integral membrane protein family.</text>
</comment>
<feature type="transmembrane region" description="Helical" evidence="7">
    <location>
        <begin position="42"/>
        <end position="64"/>
    </location>
</feature>
<proteinExistence type="inferred from homology"/>
<keyword evidence="5 7" id="KW-0472">Membrane</keyword>
<evidence type="ECO:0000256" key="4">
    <source>
        <dbReference type="ARBA" id="ARBA00022989"/>
    </source>
</evidence>
<dbReference type="AlphaFoldDB" id="A0A1N6HC54"/>
<comment type="subcellular location">
    <subcellularLocation>
        <location evidence="1">Cell membrane</location>
        <topology evidence="1">Multi-pass membrane protein</topology>
    </subcellularLocation>
</comment>
<dbReference type="Proteomes" id="UP000184694">
    <property type="component" value="Unassembled WGS sequence"/>
</dbReference>
<feature type="transmembrane region" description="Helical" evidence="7">
    <location>
        <begin position="102"/>
        <end position="121"/>
    </location>
</feature>
<dbReference type="Pfam" id="PF02687">
    <property type="entry name" value="FtsX"/>
    <property type="match status" value="1"/>
</dbReference>
<evidence type="ECO:0000259" key="8">
    <source>
        <dbReference type="Pfam" id="PF02687"/>
    </source>
</evidence>
<protein>
    <submittedName>
        <fullName evidence="9">FtsX-like permease family protein</fullName>
    </submittedName>
</protein>
<evidence type="ECO:0000256" key="6">
    <source>
        <dbReference type="ARBA" id="ARBA00038076"/>
    </source>
</evidence>
<dbReference type="PANTHER" id="PTHR30572:SF4">
    <property type="entry name" value="ABC TRANSPORTER PERMEASE YTRF"/>
    <property type="match status" value="1"/>
</dbReference>
<accession>A0A1N6HC54</accession>
<evidence type="ECO:0000256" key="7">
    <source>
        <dbReference type="SAM" id="Phobius"/>
    </source>
</evidence>
<dbReference type="InterPro" id="IPR003838">
    <property type="entry name" value="ABC3_permease_C"/>
</dbReference>
<keyword evidence="3 7" id="KW-0812">Transmembrane</keyword>
<evidence type="ECO:0000256" key="5">
    <source>
        <dbReference type="ARBA" id="ARBA00023136"/>
    </source>
</evidence>
<dbReference type="EMBL" id="FSRG01000005">
    <property type="protein sequence ID" value="SIO17235.1"/>
    <property type="molecule type" value="Genomic_DNA"/>
</dbReference>
<dbReference type="GO" id="GO:0005886">
    <property type="term" value="C:plasma membrane"/>
    <property type="evidence" value="ECO:0007669"/>
    <property type="project" value="UniProtKB-SubCell"/>
</dbReference>
<evidence type="ECO:0000313" key="10">
    <source>
        <dbReference type="Proteomes" id="UP000184694"/>
    </source>
</evidence>
<dbReference type="RefSeq" id="WP_074216890.1">
    <property type="nucleotide sequence ID" value="NZ_FSRG01000005.1"/>
</dbReference>
<dbReference type="PANTHER" id="PTHR30572">
    <property type="entry name" value="MEMBRANE COMPONENT OF TRANSPORTER-RELATED"/>
    <property type="match status" value="1"/>
</dbReference>
<evidence type="ECO:0000256" key="3">
    <source>
        <dbReference type="ARBA" id="ARBA00022692"/>
    </source>
</evidence>
<feature type="transmembrane region" description="Helical" evidence="7">
    <location>
        <begin position="142"/>
        <end position="172"/>
    </location>
</feature>
<dbReference type="GO" id="GO:0022857">
    <property type="term" value="F:transmembrane transporter activity"/>
    <property type="evidence" value="ECO:0007669"/>
    <property type="project" value="TreeGrafter"/>
</dbReference>
<dbReference type="InterPro" id="IPR050250">
    <property type="entry name" value="Macrolide_Exporter_MacB"/>
</dbReference>
<keyword evidence="10" id="KW-1185">Reference proteome</keyword>
<dbReference type="OrthoDB" id="9780560at2"/>
<sequence>MPEKTTHTDFFAHGDSQRIGFPWSKSFDFAVQSLRNRFTRSLITMSSLILAVAFLAFILTNLNIATGLVQFGGTQFASLLSEMGFDVDTTLGTVTTGPKERWIVILSLLVCTVGIVNAQLMSVTERFRIIGIFKCLGALDSIILRLFLIEAAILGIIGAAIGAAAGIAFAFLNGLVNFGVASLILVSLVDVFISFLIATATGFTLSIIGVLYPAILAARMDPVKALNAQH</sequence>
<keyword evidence="2" id="KW-1003">Cell membrane</keyword>
<evidence type="ECO:0000256" key="1">
    <source>
        <dbReference type="ARBA" id="ARBA00004651"/>
    </source>
</evidence>
<reference evidence="10" key="1">
    <citation type="submission" date="2016-11" db="EMBL/GenBank/DDBJ databases">
        <authorList>
            <person name="Varghese N."/>
            <person name="Submissions S."/>
        </authorList>
    </citation>
    <scope>NUCLEOTIDE SEQUENCE [LARGE SCALE GENOMIC DNA]</scope>
    <source>
        <strain evidence="10">DSM 17456</strain>
    </source>
</reference>
<feature type="domain" description="ABC3 transporter permease C-terminal" evidence="8">
    <location>
        <begin position="103"/>
        <end position="222"/>
    </location>
</feature>
<evidence type="ECO:0000313" key="9">
    <source>
        <dbReference type="EMBL" id="SIO17235.1"/>
    </source>
</evidence>
<evidence type="ECO:0000256" key="2">
    <source>
        <dbReference type="ARBA" id="ARBA00022475"/>
    </source>
</evidence>